<dbReference type="SUPFAM" id="SSF57302">
    <property type="entry name" value="Snake toxin-like"/>
    <property type="match status" value="1"/>
</dbReference>
<evidence type="ECO:0000256" key="4">
    <source>
        <dbReference type="ARBA" id="ARBA00022729"/>
    </source>
</evidence>
<dbReference type="KEGG" id="mcal:110289342"/>
<gene>
    <name evidence="15" type="primary">Cd59</name>
</gene>
<dbReference type="RefSeq" id="XP_021011162.1">
    <property type="nucleotide sequence ID" value="XM_021155503.2"/>
</dbReference>
<keyword evidence="3" id="KW-0336">GPI-anchor</keyword>
<evidence type="ECO:0000256" key="3">
    <source>
        <dbReference type="ARBA" id="ARBA00022622"/>
    </source>
</evidence>
<evidence type="ECO:0000256" key="12">
    <source>
        <dbReference type="SAM" id="SignalP"/>
    </source>
</evidence>
<dbReference type="Gene3D" id="2.10.60.10">
    <property type="entry name" value="CD59"/>
    <property type="match status" value="1"/>
</dbReference>
<evidence type="ECO:0000256" key="5">
    <source>
        <dbReference type="ARBA" id="ARBA00023136"/>
    </source>
</evidence>
<dbReference type="GO" id="GO:0005886">
    <property type="term" value="C:plasma membrane"/>
    <property type="evidence" value="ECO:0007669"/>
    <property type="project" value="UniProtKB-SubCell"/>
</dbReference>
<dbReference type="PANTHER" id="PTHR10036:SF24">
    <property type="entry name" value="CD59 GLYCOPROTEIN"/>
    <property type="match status" value="1"/>
</dbReference>
<evidence type="ECO:0000256" key="10">
    <source>
        <dbReference type="ARBA" id="ARBA00031590"/>
    </source>
</evidence>
<protein>
    <recommendedName>
        <fullName evidence="10">MAC-inhibitory protein</fullName>
    </recommendedName>
    <alternativeName>
        <fullName evidence="11">Membrane attack complex inhibition factor</fullName>
    </alternativeName>
    <alternativeName>
        <fullName evidence="9">Protectin</fullName>
    </alternativeName>
</protein>
<keyword evidence="6" id="KW-1015">Disulfide bond</keyword>
<keyword evidence="7" id="KW-0325">Glycoprotein</keyword>
<comment type="subcellular location">
    <subcellularLocation>
        <location evidence="1">Cell membrane</location>
        <topology evidence="1">Lipid-anchor</topology>
        <topology evidence="1">GPI-anchor</topology>
    </subcellularLocation>
</comment>
<dbReference type="GO" id="GO:0098552">
    <property type="term" value="C:side of membrane"/>
    <property type="evidence" value="ECO:0007669"/>
    <property type="project" value="UniProtKB-KW"/>
</dbReference>
<name>A0A6P5PE01_MUSCR</name>
<dbReference type="AlphaFoldDB" id="A0A6P5PE01"/>
<dbReference type="Proteomes" id="UP000515126">
    <property type="component" value="Chromosome 2"/>
</dbReference>
<dbReference type="GO" id="GO:0001971">
    <property type="term" value="P:negative regulation of activation of membrane attack complex"/>
    <property type="evidence" value="ECO:0007669"/>
    <property type="project" value="TreeGrafter"/>
</dbReference>
<evidence type="ECO:0000313" key="15">
    <source>
        <dbReference type="RefSeq" id="XP_021011162.1"/>
    </source>
</evidence>
<sequence length="123" mass="13586">MRAQRGLILLLLLLAVFCSTAVSLKCYHCLDPVVSSCNMNSTCSPTQDTCLYAVSGMQVYQQCWKRSDCHTEVIMNLLEVAKVKFRCCQFNLCNKSEGSLGKTALLGTTVLVAILNLCFLSHL</sequence>
<dbReference type="Pfam" id="PF25152">
    <property type="entry name" value="CD59"/>
    <property type="match status" value="1"/>
</dbReference>
<dbReference type="InterPro" id="IPR045860">
    <property type="entry name" value="Snake_toxin-like_sf"/>
</dbReference>
<feature type="chain" id="PRO_5027610616" description="MAC-inhibitory protein" evidence="12">
    <location>
        <begin position="24"/>
        <end position="123"/>
    </location>
</feature>
<evidence type="ECO:0000313" key="14">
    <source>
        <dbReference type="Proteomes" id="UP000515126"/>
    </source>
</evidence>
<feature type="domain" description="UPAR/Ly6" evidence="13">
    <location>
        <begin position="24"/>
        <end position="107"/>
    </location>
</feature>
<evidence type="ECO:0000256" key="9">
    <source>
        <dbReference type="ARBA" id="ARBA00029920"/>
    </source>
</evidence>
<dbReference type="InterPro" id="IPR016054">
    <property type="entry name" value="LY6_UPA_recep-like"/>
</dbReference>
<dbReference type="CTD" id="966"/>
<keyword evidence="5" id="KW-0472">Membrane</keyword>
<evidence type="ECO:0000256" key="11">
    <source>
        <dbReference type="ARBA" id="ARBA00031867"/>
    </source>
</evidence>
<evidence type="ECO:0000259" key="13">
    <source>
        <dbReference type="SMART" id="SM00134"/>
    </source>
</evidence>
<keyword evidence="4 12" id="KW-0732">Signal</keyword>
<dbReference type="CDD" id="cd23554">
    <property type="entry name" value="TFP_LU_ECD_CD59"/>
    <property type="match status" value="1"/>
</dbReference>
<organism evidence="14 15">
    <name type="scientific">Mus caroli</name>
    <name type="common">Ryukyu mouse</name>
    <name type="synonym">Ricefield mouse</name>
    <dbReference type="NCBI Taxonomy" id="10089"/>
    <lineage>
        <taxon>Eukaryota</taxon>
        <taxon>Metazoa</taxon>
        <taxon>Chordata</taxon>
        <taxon>Craniata</taxon>
        <taxon>Vertebrata</taxon>
        <taxon>Euteleostomi</taxon>
        <taxon>Mammalia</taxon>
        <taxon>Eutheria</taxon>
        <taxon>Euarchontoglires</taxon>
        <taxon>Glires</taxon>
        <taxon>Rodentia</taxon>
        <taxon>Myomorpha</taxon>
        <taxon>Muroidea</taxon>
        <taxon>Muridae</taxon>
        <taxon>Murinae</taxon>
        <taxon>Mus</taxon>
        <taxon>Mus</taxon>
    </lineage>
</organism>
<evidence type="ECO:0000256" key="8">
    <source>
        <dbReference type="ARBA" id="ARBA00023288"/>
    </source>
</evidence>
<proteinExistence type="predicted"/>
<dbReference type="PANTHER" id="PTHR10036">
    <property type="entry name" value="CD59 GLYCOPROTEIN"/>
    <property type="match status" value="1"/>
</dbReference>
<evidence type="ECO:0000256" key="7">
    <source>
        <dbReference type="ARBA" id="ARBA00023180"/>
    </source>
</evidence>
<keyword evidence="8" id="KW-0449">Lipoprotein</keyword>
<dbReference type="GO" id="GO:0001848">
    <property type="term" value="F:complement binding"/>
    <property type="evidence" value="ECO:0007669"/>
    <property type="project" value="TreeGrafter"/>
</dbReference>
<feature type="signal peptide" evidence="12">
    <location>
        <begin position="1"/>
        <end position="23"/>
    </location>
</feature>
<evidence type="ECO:0000256" key="2">
    <source>
        <dbReference type="ARBA" id="ARBA00011481"/>
    </source>
</evidence>
<keyword evidence="14" id="KW-1185">Reference proteome</keyword>
<accession>A0A6P5PE01</accession>
<evidence type="ECO:0000256" key="6">
    <source>
        <dbReference type="ARBA" id="ARBA00023157"/>
    </source>
</evidence>
<dbReference type="GeneID" id="110289342"/>
<comment type="subunit">
    <text evidence="2">Interacts with T-cell surface antigen CD2.</text>
</comment>
<dbReference type="InterPro" id="IPR056949">
    <property type="entry name" value="CD59"/>
</dbReference>
<reference evidence="15" key="1">
    <citation type="submission" date="2025-08" db="UniProtKB">
        <authorList>
            <consortium name="RefSeq"/>
        </authorList>
    </citation>
    <scope>IDENTIFICATION</scope>
</reference>
<dbReference type="SMART" id="SM00134">
    <property type="entry name" value="LU"/>
    <property type="match status" value="1"/>
</dbReference>
<evidence type="ECO:0000256" key="1">
    <source>
        <dbReference type="ARBA" id="ARBA00004609"/>
    </source>
</evidence>